<dbReference type="SUPFAM" id="SSF53474">
    <property type="entry name" value="alpha/beta-Hydrolases"/>
    <property type="match status" value="1"/>
</dbReference>
<dbReference type="PANTHER" id="PTHR11802:SF472">
    <property type="entry name" value="SERINE CARBOXYPEPTIDASE CPVL-RELATED"/>
    <property type="match status" value="1"/>
</dbReference>
<dbReference type="EC" id="3.4.16.-" evidence="7"/>
<dbReference type="PROSITE" id="PS00560">
    <property type="entry name" value="CARBOXYPEPT_SER_HIS"/>
    <property type="match status" value="1"/>
</dbReference>
<evidence type="ECO:0000313" key="9">
    <source>
        <dbReference type="Proteomes" id="UP000838878"/>
    </source>
</evidence>
<evidence type="ECO:0000256" key="2">
    <source>
        <dbReference type="ARBA" id="ARBA00022645"/>
    </source>
</evidence>
<dbReference type="InterPro" id="IPR029058">
    <property type="entry name" value="AB_hydrolase_fold"/>
</dbReference>
<dbReference type="PROSITE" id="PS00131">
    <property type="entry name" value="CARBOXYPEPT_SER_SER"/>
    <property type="match status" value="1"/>
</dbReference>
<dbReference type="AlphaFoldDB" id="A0A8J9VN17"/>
<evidence type="ECO:0000256" key="6">
    <source>
        <dbReference type="ARBA" id="ARBA00023180"/>
    </source>
</evidence>
<evidence type="ECO:0000313" key="8">
    <source>
        <dbReference type="EMBL" id="CAH0726133.1"/>
    </source>
</evidence>
<dbReference type="InterPro" id="IPR033124">
    <property type="entry name" value="Ser_caboxypep_his_AS"/>
</dbReference>
<dbReference type="InterPro" id="IPR018202">
    <property type="entry name" value="Ser_caboxypep_ser_AS"/>
</dbReference>
<evidence type="ECO:0000256" key="5">
    <source>
        <dbReference type="ARBA" id="ARBA00022801"/>
    </source>
</evidence>
<keyword evidence="5 7" id="KW-0378">Hydrolase</keyword>
<dbReference type="GO" id="GO:0004185">
    <property type="term" value="F:serine-type carboxypeptidase activity"/>
    <property type="evidence" value="ECO:0007669"/>
    <property type="project" value="UniProtKB-UniRule"/>
</dbReference>
<dbReference type="Pfam" id="PF00450">
    <property type="entry name" value="Peptidase_S10"/>
    <property type="match status" value="1"/>
</dbReference>
<proteinExistence type="inferred from homology"/>
<comment type="similarity">
    <text evidence="1 7">Belongs to the peptidase S10 family.</text>
</comment>
<dbReference type="Proteomes" id="UP000838878">
    <property type="component" value="Chromosome 5"/>
</dbReference>
<dbReference type="InterPro" id="IPR001563">
    <property type="entry name" value="Peptidase_S10"/>
</dbReference>
<organism evidence="8 9">
    <name type="scientific">Brenthis ino</name>
    <name type="common">lesser marbled fritillary</name>
    <dbReference type="NCBI Taxonomy" id="405034"/>
    <lineage>
        <taxon>Eukaryota</taxon>
        <taxon>Metazoa</taxon>
        <taxon>Ecdysozoa</taxon>
        <taxon>Arthropoda</taxon>
        <taxon>Hexapoda</taxon>
        <taxon>Insecta</taxon>
        <taxon>Pterygota</taxon>
        <taxon>Neoptera</taxon>
        <taxon>Endopterygota</taxon>
        <taxon>Lepidoptera</taxon>
        <taxon>Glossata</taxon>
        <taxon>Ditrysia</taxon>
        <taxon>Papilionoidea</taxon>
        <taxon>Nymphalidae</taxon>
        <taxon>Heliconiinae</taxon>
        <taxon>Argynnini</taxon>
        <taxon>Brenthis</taxon>
    </lineage>
</organism>
<keyword evidence="9" id="KW-1185">Reference proteome</keyword>
<keyword evidence="3 7" id="KW-0645">Protease</keyword>
<feature type="non-terminal residue" evidence="8">
    <location>
        <position position="559"/>
    </location>
</feature>
<evidence type="ECO:0000256" key="3">
    <source>
        <dbReference type="ARBA" id="ARBA00022670"/>
    </source>
</evidence>
<dbReference type="OrthoDB" id="443318at2759"/>
<dbReference type="EMBL" id="OV170225">
    <property type="protein sequence ID" value="CAH0726133.1"/>
    <property type="molecule type" value="Genomic_DNA"/>
</dbReference>
<accession>A0A8J9VN17</accession>
<keyword evidence="4 7" id="KW-0732">Signal</keyword>
<protein>
    <recommendedName>
        <fullName evidence="7">Carboxypeptidase</fullName>
        <ecNumber evidence="7">3.4.16.-</ecNumber>
    </recommendedName>
</protein>
<dbReference type="GO" id="GO:0006508">
    <property type="term" value="P:proteolysis"/>
    <property type="evidence" value="ECO:0007669"/>
    <property type="project" value="UniProtKB-KW"/>
</dbReference>
<evidence type="ECO:0000256" key="7">
    <source>
        <dbReference type="RuleBase" id="RU361156"/>
    </source>
</evidence>
<dbReference type="PANTHER" id="PTHR11802">
    <property type="entry name" value="SERINE PROTEASE FAMILY S10 SERINE CARBOXYPEPTIDASE"/>
    <property type="match status" value="1"/>
</dbReference>
<gene>
    <name evidence="8" type="ORF">BINO364_LOCUS11632</name>
</gene>
<dbReference type="PRINTS" id="PR00724">
    <property type="entry name" value="CRBOXYPTASEC"/>
</dbReference>
<feature type="chain" id="PRO_5035488810" description="Carboxypeptidase" evidence="7">
    <location>
        <begin position="19"/>
        <end position="559"/>
    </location>
</feature>
<feature type="signal peptide" evidence="7">
    <location>
        <begin position="1"/>
        <end position="18"/>
    </location>
</feature>
<keyword evidence="6" id="KW-0325">Glycoprotein</keyword>
<dbReference type="Gene3D" id="3.40.50.1820">
    <property type="entry name" value="alpha/beta hydrolase"/>
    <property type="match status" value="1"/>
</dbReference>
<sequence length="559" mass="63316">MVKPVIFVLALALCSVHCKVILKKDILPDISSNLINKVDPKAISALQLELPVYKDIIVNSNVSEKTEKEPRKRTNATSTINETPKICQNNSDNISENLINSDEIVPCEIPKVDNGTALILTPYIENGKIEEARLASRVNSDIFFGIESYSGFLTVNKEYDSNMFFWYFPVLNKAVNETPWIVWLQGGPGASSMTGLFDEIGPFKVSPGGTLKINPYTWLQNHSLIFIDNPVGTGFSFTKHNDGFSKDMDSYGSNLYKTIHQFLKIFPELKSAPLYIAGESYAGKYVPAMAMHIHNHKNTYDSDINLQGVIVGNPYIDPSMISDITRSFYNFGLLNKEQIKIVEPLLKSFHQDIATKNSVGAKDKWTSLITVLLFLTHQKQAYNFLKDELLVGRYVNFLKSSEVKRAIHVGDINFSYLNITANTKMADDFLSSAKPYYEKLLDEQYKVLAYCGQLDQMLPCVHTFEQYRTWKWNGSSEFLEATRYPYIFNARLAGYHKTGGRLTEVVIRGAGHIVPMDEPAPTQTLVARWTHNKPLSRRFGVLEGSYLQEFVRNHSMIYL</sequence>
<evidence type="ECO:0000256" key="1">
    <source>
        <dbReference type="ARBA" id="ARBA00009431"/>
    </source>
</evidence>
<reference evidence="8" key="1">
    <citation type="submission" date="2021-12" db="EMBL/GenBank/DDBJ databases">
        <authorList>
            <person name="Martin H S."/>
        </authorList>
    </citation>
    <scope>NUCLEOTIDE SEQUENCE</scope>
</reference>
<name>A0A8J9VN17_9NEOP</name>
<keyword evidence="2 7" id="KW-0121">Carboxypeptidase</keyword>
<evidence type="ECO:0000256" key="4">
    <source>
        <dbReference type="ARBA" id="ARBA00022729"/>
    </source>
</evidence>